<proteinExistence type="predicted"/>
<keyword evidence="3" id="KW-1185">Reference proteome</keyword>
<organism evidence="2 3">
    <name type="scientific">Rubritalea spongiae</name>
    <dbReference type="NCBI Taxonomy" id="430797"/>
    <lineage>
        <taxon>Bacteria</taxon>
        <taxon>Pseudomonadati</taxon>
        <taxon>Verrucomicrobiota</taxon>
        <taxon>Verrucomicrobiia</taxon>
        <taxon>Verrucomicrobiales</taxon>
        <taxon>Rubritaleaceae</taxon>
        <taxon>Rubritalea</taxon>
    </lineage>
</organism>
<feature type="transmembrane region" description="Helical" evidence="1">
    <location>
        <begin position="257"/>
        <end position="277"/>
    </location>
</feature>
<evidence type="ECO:0000313" key="2">
    <source>
        <dbReference type="EMBL" id="MFD2277581.1"/>
    </source>
</evidence>
<dbReference type="Proteomes" id="UP001597297">
    <property type="component" value="Unassembled WGS sequence"/>
</dbReference>
<keyword evidence="1" id="KW-0812">Transmembrane</keyword>
<sequence>MSKLEKTVILPSEEDGWEVWKLRDSVATHDRFLEGAVCKADKQQDSCVAFSITRVATLPVLVPSTDPEIYRGAAELELENAGLLVDVENYQGWDCILVEKREEESFISAVYLLEDELNEANDLRQHTFDYSARYYRPSVEGDCIALWRERHRWCMTCYRNGIPFLTEPLGEELVDLTLSLHLTISQLSLKGIQFKPAEVFLWSVCEQAENVAAQVMAAGLVLTEEDRPAPSVPAGEVNLEPSVVSEWRKQVANRKRLKGIGIGVAAIYLIILGVLWWKLFELDSQASDLKEEVALHAPSWEMNSEHFKAWDELYPVVTDKWPLQIYKECVMAMPAGQTIRYTNVNVQNGFIELRGNALGNQYLNLYKPKLKNAEMFTDFEWDHPPAIRDPKTQLWRFTYKAMPAGYQEY</sequence>
<keyword evidence="1" id="KW-1133">Transmembrane helix</keyword>
<protein>
    <submittedName>
        <fullName evidence="2">Uncharacterized protein</fullName>
    </submittedName>
</protein>
<gene>
    <name evidence="2" type="ORF">ACFSQZ_14005</name>
</gene>
<name>A0ABW5E4M1_9BACT</name>
<dbReference type="EMBL" id="JBHUJC010000043">
    <property type="protein sequence ID" value="MFD2277581.1"/>
    <property type="molecule type" value="Genomic_DNA"/>
</dbReference>
<reference evidence="3" key="1">
    <citation type="journal article" date="2019" name="Int. J. Syst. Evol. Microbiol.">
        <title>The Global Catalogue of Microorganisms (GCM) 10K type strain sequencing project: providing services to taxonomists for standard genome sequencing and annotation.</title>
        <authorList>
            <consortium name="The Broad Institute Genomics Platform"/>
            <consortium name="The Broad Institute Genome Sequencing Center for Infectious Disease"/>
            <person name="Wu L."/>
            <person name="Ma J."/>
        </authorList>
    </citation>
    <scope>NUCLEOTIDE SEQUENCE [LARGE SCALE GENOMIC DNA]</scope>
    <source>
        <strain evidence="3">JCM 16545</strain>
    </source>
</reference>
<comment type="caution">
    <text evidence="2">The sequence shown here is derived from an EMBL/GenBank/DDBJ whole genome shotgun (WGS) entry which is preliminary data.</text>
</comment>
<accession>A0ABW5E4M1</accession>
<evidence type="ECO:0000313" key="3">
    <source>
        <dbReference type="Proteomes" id="UP001597297"/>
    </source>
</evidence>
<dbReference type="RefSeq" id="WP_377093758.1">
    <property type="nucleotide sequence ID" value="NZ_JBHSJM010000001.1"/>
</dbReference>
<evidence type="ECO:0000256" key="1">
    <source>
        <dbReference type="SAM" id="Phobius"/>
    </source>
</evidence>
<keyword evidence="1" id="KW-0472">Membrane</keyword>